<gene>
    <name evidence="1" type="ORF">VITISV_027916</name>
</gene>
<dbReference type="AlphaFoldDB" id="A5C852"/>
<sequence length="162" mass="17447">MATGLSKEIGFQSVDAHPDHAFLWASTAASSLSASNSMVGDEKCERDGPGNHFIGPMVVAGPSSPYGRLIEIVVAERGSWQTVVSGWPMLVVRMHLWKSSRCYAYECRVPLLEVVRIGEARHVYSWGNPDMVKPDENVCHASSGDVCHVLSGGGVHTVVIGL</sequence>
<proteinExistence type="predicted"/>
<evidence type="ECO:0000313" key="1">
    <source>
        <dbReference type="EMBL" id="CAN64317.1"/>
    </source>
</evidence>
<protein>
    <submittedName>
        <fullName evidence="1">Uncharacterized protein</fullName>
    </submittedName>
</protein>
<name>A5C852_VITVI</name>
<accession>A5C852</accession>
<dbReference type="EMBL" id="AM485644">
    <property type="protein sequence ID" value="CAN64317.1"/>
    <property type="molecule type" value="Genomic_DNA"/>
</dbReference>
<reference evidence="1" key="1">
    <citation type="journal article" date="2007" name="PLoS ONE">
        <title>The first genome sequence of an elite grapevine cultivar (Pinot noir Vitis vinifera L.): coping with a highly heterozygous genome.</title>
        <authorList>
            <person name="Velasco R."/>
            <person name="Zharkikh A."/>
            <person name="Troggio M."/>
            <person name="Cartwright D.A."/>
            <person name="Cestaro A."/>
            <person name="Pruss D."/>
            <person name="Pindo M."/>
            <person name="FitzGerald L.M."/>
            <person name="Vezzulli S."/>
            <person name="Reid J."/>
            <person name="Malacarne G."/>
            <person name="Iliev D."/>
            <person name="Coppola G."/>
            <person name="Wardell B."/>
            <person name="Micheletti D."/>
            <person name="Macalma T."/>
            <person name="Facci M."/>
            <person name="Mitchell J.T."/>
            <person name="Perazzolli M."/>
            <person name="Eldredge G."/>
            <person name="Gatto P."/>
            <person name="Oyzerski R."/>
            <person name="Moretto M."/>
            <person name="Gutin N."/>
            <person name="Stefanini M."/>
            <person name="Chen Y."/>
            <person name="Segala C."/>
            <person name="Davenport C."/>
            <person name="Dematte L."/>
            <person name="Mraz A."/>
            <person name="Battilana J."/>
            <person name="Stormo K."/>
            <person name="Costa F."/>
            <person name="Tao Q."/>
            <person name="Si-Ammour A."/>
            <person name="Harkins T."/>
            <person name="Lackey A."/>
            <person name="Perbost C."/>
            <person name="Taillon B."/>
            <person name="Stella A."/>
            <person name="Solovyev V."/>
            <person name="Fawcett J.A."/>
            <person name="Sterck L."/>
            <person name="Vandepoele K."/>
            <person name="Grando S.M."/>
            <person name="Toppo S."/>
            <person name="Moser C."/>
            <person name="Lanchbury J."/>
            <person name="Bogden R."/>
            <person name="Skolnick M."/>
            <person name="Sgaramella V."/>
            <person name="Bhatnagar S.K."/>
            <person name="Fontana P."/>
            <person name="Gutin A."/>
            <person name="Van de Peer Y."/>
            <person name="Salamini F."/>
            <person name="Viola R."/>
        </authorList>
    </citation>
    <scope>NUCLEOTIDE SEQUENCE</scope>
</reference>
<organism evidence="1">
    <name type="scientific">Vitis vinifera</name>
    <name type="common">Grape</name>
    <dbReference type="NCBI Taxonomy" id="29760"/>
    <lineage>
        <taxon>Eukaryota</taxon>
        <taxon>Viridiplantae</taxon>
        <taxon>Streptophyta</taxon>
        <taxon>Embryophyta</taxon>
        <taxon>Tracheophyta</taxon>
        <taxon>Spermatophyta</taxon>
        <taxon>Magnoliopsida</taxon>
        <taxon>eudicotyledons</taxon>
        <taxon>Gunneridae</taxon>
        <taxon>Pentapetalae</taxon>
        <taxon>rosids</taxon>
        <taxon>Vitales</taxon>
        <taxon>Vitaceae</taxon>
        <taxon>Viteae</taxon>
        <taxon>Vitis</taxon>
    </lineage>
</organism>